<dbReference type="AlphaFoldDB" id="A0A2A9D3W6"/>
<protein>
    <submittedName>
        <fullName evidence="2">Uncharacterized protein</fullName>
    </submittedName>
</protein>
<evidence type="ECO:0000256" key="1">
    <source>
        <dbReference type="SAM" id="Phobius"/>
    </source>
</evidence>
<proteinExistence type="predicted"/>
<name>A0A2A9D3W6_9MICO</name>
<feature type="transmembrane region" description="Helical" evidence="1">
    <location>
        <begin position="163"/>
        <end position="182"/>
    </location>
</feature>
<keyword evidence="1" id="KW-0812">Transmembrane</keyword>
<organism evidence="2 3">
    <name type="scientific">Serinibacter salmoneus</name>
    <dbReference type="NCBI Taxonomy" id="556530"/>
    <lineage>
        <taxon>Bacteria</taxon>
        <taxon>Bacillati</taxon>
        <taxon>Actinomycetota</taxon>
        <taxon>Actinomycetes</taxon>
        <taxon>Micrococcales</taxon>
        <taxon>Beutenbergiaceae</taxon>
        <taxon>Serinibacter</taxon>
    </lineage>
</organism>
<accession>A0A2A9D3W6</accession>
<gene>
    <name evidence="2" type="ORF">ATL40_2701</name>
</gene>
<evidence type="ECO:0000313" key="3">
    <source>
        <dbReference type="Proteomes" id="UP000224915"/>
    </source>
</evidence>
<comment type="caution">
    <text evidence="2">The sequence shown here is derived from an EMBL/GenBank/DDBJ whole genome shotgun (WGS) entry which is preliminary data.</text>
</comment>
<dbReference type="OrthoDB" id="3240366at2"/>
<feature type="transmembrane region" description="Helical" evidence="1">
    <location>
        <begin position="136"/>
        <end position="156"/>
    </location>
</feature>
<evidence type="ECO:0000313" key="2">
    <source>
        <dbReference type="EMBL" id="PFG21081.1"/>
    </source>
</evidence>
<dbReference type="EMBL" id="PDJD01000001">
    <property type="protein sequence ID" value="PFG21081.1"/>
    <property type="molecule type" value="Genomic_DNA"/>
</dbReference>
<feature type="transmembrane region" description="Helical" evidence="1">
    <location>
        <begin position="111"/>
        <end position="130"/>
    </location>
</feature>
<keyword evidence="1" id="KW-1133">Transmembrane helix</keyword>
<feature type="transmembrane region" description="Helical" evidence="1">
    <location>
        <begin position="42"/>
        <end position="60"/>
    </location>
</feature>
<feature type="transmembrane region" description="Helical" evidence="1">
    <location>
        <begin position="188"/>
        <end position="208"/>
    </location>
</feature>
<dbReference type="RefSeq" id="WP_098469973.1">
    <property type="nucleotide sequence ID" value="NZ_PDJD01000001.1"/>
</dbReference>
<keyword evidence="1" id="KW-0472">Membrane</keyword>
<feature type="transmembrane region" description="Helical" evidence="1">
    <location>
        <begin position="72"/>
        <end position="91"/>
    </location>
</feature>
<keyword evidence="3" id="KW-1185">Reference proteome</keyword>
<dbReference type="Proteomes" id="UP000224915">
    <property type="component" value="Unassembled WGS sequence"/>
</dbReference>
<sequence length="217" mass="22198">MDAQPEGAPHKDDAEPFDAAAAQALIEEAGGLRDHLQPDPRLLYGAWGLAWLLGYGTLALTQNANGLPPAGAFVVFGALLLAAGVLTAVHITRRSAGLRGASTRAGVMYGITWPISFVVVSVMVGALGNAGVDGEAMAIAANGAFTILVGVLYMAGGAMYRDMTWFLLGVWIAVVAAVAGLAGLPALYWIMALAGGGGLLIRASIAVITQARTRGRA</sequence>
<reference evidence="2 3" key="1">
    <citation type="submission" date="2017-10" db="EMBL/GenBank/DDBJ databases">
        <title>Sequencing the genomes of 1000 actinobacteria strains.</title>
        <authorList>
            <person name="Klenk H.-P."/>
        </authorList>
    </citation>
    <scope>NUCLEOTIDE SEQUENCE [LARGE SCALE GENOMIC DNA]</scope>
    <source>
        <strain evidence="2 3">DSM 21801</strain>
    </source>
</reference>